<dbReference type="PROSITE" id="PS00282">
    <property type="entry name" value="KAZAL_1"/>
    <property type="match status" value="2"/>
</dbReference>
<feature type="chain" id="PRO_5002988989" evidence="1">
    <location>
        <begin position="19"/>
        <end position="134"/>
    </location>
</feature>
<dbReference type="InterPro" id="IPR002350">
    <property type="entry name" value="Kazal_dom"/>
</dbReference>
<proteinExistence type="evidence at transcript level"/>
<dbReference type="AlphaFoldDB" id="C8CBM5"/>
<evidence type="ECO:0000256" key="1">
    <source>
        <dbReference type="SAM" id="SignalP"/>
    </source>
</evidence>
<dbReference type="SUPFAM" id="SSF100895">
    <property type="entry name" value="Kazal-type serine protease inhibitors"/>
    <property type="match status" value="2"/>
</dbReference>
<feature type="domain" description="Kazal-like" evidence="2">
    <location>
        <begin position="23"/>
        <end position="67"/>
    </location>
</feature>
<name>C8CBM5_RUDPH</name>
<dbReference type="EMBL" id="GQ384398">
    <property type="protein sequence ID" value="ACU83222.1"/>
    <property type="molecule type" value="mRNA"/>
</dbReference>
<dbReference type="InterPro" id="IPR053265">
    <property type="entry name" value="Serpin"/>
</dbReference>
<accession>C8CBM5</accession>
<dbReference type="SMART" id="SM00280">
    <property type="entry name" value="KAZAL"/>
    <property type="match status" value="2"/>
</dbReference>
<dbReference type="PROSITE" id="PS51465">
    <property type="entry name" value="KAZAL_2"/>
    <property type="match status" value="2"/>
</dbReference>
<feature type="signal peptide" evidence="1">
    <location>
        <begin position="1"/>
        <end position="18"/>
    </location>
</feature>
<sequence>MVTKFCLAVICFAGITVAIPTLKAAEVPCLCTKQLVPVCGVDGNTYNNHCLLDCAGVDLFQEGACTGALQEDTVSEQIEPKDEDIPCICTFIYLPVCGVDGITYGNDCNGKCANVQLAHTGECDVLTTKAPGTK</sequence>
<feature type="domain" description="Kazal-like" evidence="2">
    <location>
        <begin position="81"/>
        <end position="125"/>
    </location>
</feature>
<dbReference type="Gene3D" id="3.30.60.30">
    <property type="match status" value="2"/>
</dbReference>
<reference evidence="3" key="1">
    <citation type="submission" date="2009-07" db="EMBL/GenBank/DDBJ databases">
        <title>Molecular cloning and characterization of a serine proteinase inhibitor from Venerupis philippinarum.</title>
        <authorList>
            <person name="Zhao J."/>
            <person name="Li C."/>
        </authorList>
    </citation>
    <scope>NUCLEOTIDE SEQUENCE</scope>
</reference>
<dbReference type="CDD" id="cd00104">
    <property type="entry name" value="KAZAL_FS"/>
    <property type="match status" value="2"/>
</dbReference>
<evidence type="ECO:0000259" key="2">
    <source>
        <dbReference type="PROSITE" id="PS51465"/>
    </source>
</evidence>
<organism evidence="3">
    <name type="scientific">Ruditapes philippinarum</name>
    <name type="common">Japanese carpet shell</name>
    <name type="synonym">Venerupis philippinarum</name>
    <dbReference type="NCBI Taxonomy" id="129788"/>
    <lineage>
        <taxon>Eukaryota</taxon>
        <taxon>Metazoa</taxon>
        <taxon>Spiralia</taxon>
        <taxon>Lophotrochozoa</taxon>
        <taxon>Mollusca</taxon>
        <taxon>Bivalvia</taxon>
        <taxon>Autobranchia</taxon>
        <taxon>Heteroconchia</taxon>
        <taxon>Euheterodonta</taxon>
        <taxon>Imparidentia</taxon>
        <taxon>Neoheterodontei</taxon>
        <taxon>Venerida</taxon>
        <taxon>Veneroidea</taxon>
        <taxon>Veneridae</taxon>
        <taxon>Ruditapes</taxon>
    </lineage>
</organism>
<keyword evidence="1" id="KW-0732">Signal</keyword>
<dbReference type="Pfam" id="PF00050">
    <property type="entry name" value="Kazal_1"/>
    <property type="match status" value="2"/>
</dbReference>
<dbReference type="PANTHER" id="PTHR21131">
    <property type="entry name" value="SERINE-TYPE ENDOPEPTIDASE INHIBITOR"/>
    <property type="match status" value="1"/>
</dbReference>
<evidence type="ECO:0000313" key="3">
    <source>
        <dbReference type="EMBL" id="ACU83222.1"/>
    </source>
</evidence>
<dbReference type="PANTHER" id="PTHR21131:SF0">
    <property type="entry name" value="GEO10195P1-RELATED"/>
    <property type="match status" value="1"/>
</dbReference>
<dbReference type="GO" id="GO:0005615">
    <property type="term" value="C:extracellular space"/>
    <property type="evidence" value="ECO:0007669"/>
    <property type="project" value="TreeGrafter"/>
</dbReference>
<protein>
    <submittedName>
        <fullName evidence="3">Serine proteinase inhibitor</fullName>
    </submittedName>
</protein>
<dbReference type="InterPro" id="IPR036058">
    <property type="entry name" value="Kazal_dom_sf"/>
</dbReference>